<sequence>MPRPFSKTDRNQNRTHLLAGHRDGGGSIRPRSTRIGGGGRGDRNGSSGHRGDPNGGGGGRGDRNGSSGHREDLNGGGRGDPNGSSFHREDPNDDGGGSARTSGLAAAAICWASATHVVG</sequence>
<dbReference type="AlphaFoldDB" id="A0A2T7EG79"/>
<evidence type="ECO:0000313" key="2">
    <source>
        <dbReference type="EMBL" id="PUZ66833.1"/>
    </source>
</evidence>
<feature type="compositionally biased region" description="Basic and acidic residues" evidence="1">
    <location>
        <begin position="60"/>
        <end position="73"/>
    </location>
</feature>
<keyword evidence="3" id="KW-1185">Reference proteome</keyword>
<feature type="region of interest" description="Disordered" evidence="1">
    <location>
        <begin position="1"/>
        <end position="102"/>
    </location>
</feature>
<name>A0A2T7EG79_9POAL</name>
<reference evidence="2 3" key="1">
    <citation type="submission" date="2018-04" db="EMBL/GenBank/DDBJ databases">
        <title>WGS assembly of Panicum hallii var. hallii HAL2.</title>
        <authorList>
            <person name="Lovell J."/>
            <person name="Jenkins J."/>
            <person name="Lowry D."/>
            <person name="Mamidi S."/>
            <person name="Sreedasyam A."/>
            <person name="Weng X."/>
            <person name="Barry K."/>
            <person name="Bonette J."/>
            <person name="Campitelli B."/>
            <person name="Daum C."/>
            <person name="Gordon S."/>
            <person name="Gould B."/>
            <person name="Lipzen A."/>
            <person name="MacQueen A."/>
            <person name="Palacio-Mejia J."/>
            <person name="Plott C."/>
            <person name="Shakirov E."/>
            <person name="Shu S."/>
            <person name="Yoshinaga Y."/>
            <person name="Zane M."/>
            <person name="Rokhsar D."/>
            <person name="Grimwood J."/>
            <person name="Schmutz J."/>
            <person name="Juenger T."/>
        </authorList>
    </citation>
    <scope>NUCLEOTIDE SEQUENCE [LARGE SCALE GENOMIC DNA]</scope>
    <source>
        <strain evidence="3">cv. HAL2</strain>
    </source>
</reference>
<feature type="compositionally biased region" description="Basic and acidic residues" evidence="1">
    <location>
        <begin position="1"/>
        <end position="12"/>
    </location>
</feature>
<protein>
    <submittedName>
        <fullName evidence="2">Uncharacterized protein</fullName>
    </submittedName>
</protein>
<dbReference type="EMBL" id="CM009751">
    <property type="protein sequence ID" value="PUZ66833.1"/>
    <property type="molecule type" value="Genomic_DNA"/>
</dbReference>
<gene>
    <name evidence="2" type="ORF">GQ55_3G372000</name>
</gene>
<organism evidence="2 3">
    <name type="scientific">Panicum hallii var. hallii</name>
    <dbReference type="NCBI Taxonomy" id="1504633"/>
    <lineage>
        <taxon>Eukaryota</taxon>
        <taxon>Viridiplantae</taxon>
        <taxon>Streptophyta</taxon>
        <taxon>Embryophyta</taxon>
        <taxon>Tracheophyta</taxon>
        <taxon>Spermatophyta</taxon>
        <taxon>Magnoliopsida</taxon>
        <taxon>Liliopsida</taxon>
        <taxon>Poales</taxon>
        <taxon>Poaceae</taxon>
        <taxon>PACMAD clade</taxon>
        <taxon>Panicoideae</taxon>
        <taxon>Panicodae</taxon>
        <taxon>Paniceae</taxon>
        <taxon>Panicinae</taxon>
        <taxon>Panicum</taxon>
        <taxon>Panicum sect. Panicum</taxon>
    </lineage>
</organism>
<dbReference type="Proteomes" id="UP000244336">
    <property type="component" value="Chromosome 3"/>
</dbReference>
<dbReference type="Gramene" id="PUZ66833">
    <property type="protein sequence ID" value="PUZ66833"/>
    <property type="gene ID" value="GQ55_3G372000"/>
</dbReference>
<proteinExistence type="predicted"/>
<accession>A0A2T7EG79</accession>
<evidence type="ECO:0000256" key="1">
    <source>
        <dbReference type="SAM" id="MobiDB-lite"/>
    </source>
</evidence>
<evidence type="ECO:0000313" key="3">
    <source>
        <dbReference type="Proteomes" id="UP000244336"/>
    </source>
</evidence>